<proteinExistence type="predicted"/>
<dbReference type="PANTHER" id="PTHR47660:SF3">
    <property type="entry name" value="FINGER DOMAIN PROTEIN, PUTATIVE (AFU_ORTHOLOGUE AFUA_4G03310)-RELATED"/>
    <property type="match status" value="1"/>
</dbReference>
<dbReference type="SMART" id="SM00066">
    <property type="entry name" value="GAL4"/>
    <property type="match status" value="1"/>
</dbReference>
<dbReference type="PROSITE" id="PS50157">
    <property type="entry name" value="ZINC_FINGER_C2H2_2"/>
    <property type="match status" value="1"/>
</dbReference>
<dbReference type="EMBL" id="CAJVRM010000046">
    <property type="protein sequence ID" value="CAG8972565.1"/>
    <property type="molecule type" value="Genomic_DNA"/>
</dbReference>
<keyword evidence="1" id="KW-0479">Metal-binding</keyword>
<keyword evidence="10" id="KW-1185">Reference proteome</keyword>
<dbReference type="InterPro" id="IPR001138">
    <property type="entry name" value="Zn2Cys6_DnaBD"/>
</dbReference>
<evidence type="ECO:0000256" key="5">
    <source>
        <dbReference type="ARBA" id="ARBA00023242"/>
    </source>
</evidence>
<feature type="domain" description="Zn(2)-C6 fungal-type" evidence="7">
    <location>
        <begin position="41"/>
        <end position="71"/>
    </location>
</feature>
<accession>A0A9N9LG62</accession>
<dbReference type="GO" id="GO:0000981">
    <property type="term" value="F:DNA-binding transcription factor activity, RNA polymerase II-specific"/>
    <property type="evidence" value="ECO:0007669"/>
    <property type="project" value="InterPro"/>
</dbReference>
<dbReference type="InterPro" id="IPR013087">
    <property type="entry name" value="Znf_C2H2_type"/>
</dbReference>
<organism evidence="9 10">
    <name type="scientific">Hymenoscyphus albidus</name>
    <dbReference type="NCBI Taxonomy" id="595503"/>
    <lineage>
        <taxon>Eukaryota</taxon>
        <taxon>Fungi</taxon>
        <taxon>Dikarya</taxon>
        <taxon>Ascomycota</taxon>
        <taxon>Pezizomycotina</taxon>
        <taxon>Leotiomycetes</taxon>
        <taxon>Helotiales</taxon>
        <taxon>Helotiaceae</taxon>
        <taxon>Hymenoscyphus</taxon>
    </lineage>
</organism>
<dbReference type="GO" id="GO:0008270">
    <property type="term" value="F:zinc ion binding"/>
    <property type="evidence" value="ECO:0007669"/>
    <property type="project" value="UniProtKB-KW"/>
</dbReference>
<evidence type="ECO:0000313" key="10">
    <source>
        <dbReference type="Proteomes" id="UP000701801"/>
    </source>
</evidence>
<evidence type="ECO:0000256" key="4">
    <source>
        <dbReference type="ARBA" id="ARBA00023163"/>
    </source>
</evidence>
<evidence type="ECO:0000313" key="9">
    <source>
        <dbReference type="EMBL" id="CAG8972565.1"/>
    </source>
</evidence>
<dbReference type="Proteomes" id="UP000701801">
    <property type="component" value="Unassembled WGS sequence"/>
</dbReference>
<evidence type="ECO:0000256" key="2">
    <source>
        <dbReference type="ARBA" id="ARBA00022833"/>
    </source>
</evidence>
<comment type="caution">
    <text evidence="9">The sequence shown here is derived from an EMBL/GenBank/DDBJ whole genome shotgun (WGS) entry which is preliminary data.</text>
</comment>
<keyword evidence="3" id="KW-0805">Transcription regulation</keyword>
<evidence type="ECO:0000256" key="3">
    <source>
        <dbReference type="ARBA" id="ARBA00023015"/>
    </source>
</evidence>
<dbReference type="PANTHER" id="PTHR47660">
    <property type="entry name" value="TRANSCRIPTION FACTOR WITH C2H2 AND ZN(2)-CYS(6) DNA BINDING DOMAIN (EUROFUNG)-RELATED-RELATED"/>
    <property type="match status" value="1"/>
</dbReference>
<dbReference type="PROSITE" id="PS00463">
    <property type="entry name" value="ZN2_CY6_FUNGAL_1"/>
    <property type="match status" value="1"/>
</dbReference>
<dbReference type="Pfam" id="PF00172">
    <property type="entry name" value="Zn_clus"/>
    <property type="match status" value="1"/>
</dbReference>
<keyword evidence="2" id="KW-0862">Zinc</keyword>
<dbReference type="InterPro" id="IPR036864">
    <property type="entry name" value="Zn2-C6_fun-type_DNA-bd_sf"/>
</dbReference>
<evidence type="ECO:0000256" key="6">
    <source>
        <dbReference type="PROSITE-ProRule" id="PRU00042"/>
    </source>
</evidence>
<feature type="domain" description="C2H2-type" evidence="8">
    <location>
        <begin position="7"/>
        <end position="35"/>
    </location>
</feature>
<dbReference type="AlphaFoldDB" id="A0A9N9LG62"/>
<protein>
    <recommendedName>
        <fullName evidence="11">Zn(2)-C6 fungal-type domain-containing protein</fullName>
    </recommendedName>
</protein>
<reference evidence="9" key="1">
    <citation type="submission" date="2021-07" db="EMBL/GenBank/DDBJ databases">
        <authorList>
            <person name="Durling M."/>
        </authorList>
    </citation>
    <scope>NUCLEOTIDE SEQUENCE</scope>
</reference>
<keyword evidence="6" id="KW-0863">Zinc-finger</keyword>
<dbReference type="SUPFAM" id="SSF57701">
    <property type="entry name" value="Zn2/Cys6 DNA-binding domain"/>
    <property type="match status" value="1"/>
</dbReference>
<gene>
    <name evidence="9" type="ORF">HYALB_00011415</name>
</gene>
<name>A0A9N9LG62_9HELO</name>
<dbReference type="OrthoDB" id="2441642at2759"/>
<sequence length="475" mass="53806">MTTAQDLKCSICQRSFSKKSSLVRHGKRCTNGPRPSLRKRSCFQCAGMKIKCDLQRPRCGSCTSRNVGCEFPPSVERDSQGGDAKEPLEMALNSGPDLNANANANIVVPKIQMELDSAQYSGANSNALDQFITLEEIISITSLPSNTPSNLPLANQIPISDFDHDLTNTNSNSETCSPRLDLINDAWGAFYPNPSTIPPLTKHTMEYLFRCMRTWPSMMARELQLPPIIHARHAEAPLLRPLAKCFTLCKMWYCESTTSGEMVQQTIMKEMQAIFNQYWSYNEETLLASLQALAIYVLVLLFPSKRAPLSTLPYVDPQIFTAIQTIVYHFVSLSLILPAEQSSSMPPYRKWIHIEATRRAVLTLYLIHWAYSIYHCLPSFACEELGFMPASAAKYLWQATNEQEWEKKYEAWLRVWEGVGFLQGEFVAIEEGVTINERAERWLEEADEFGVMFMTIVNAAEREPYFTHASERAMG</sequence>
<dbReference type="PROSITE" id="PS50048">
    <property type="entry name" value="ZN2_CY6_FUNGAL_2"/>
    <property type="match status" value="1"/>
</dbReference>
<evidence type="ECO:0000256" key="1">
    <source>
        <dbReference type="ARBA" id="ARBA00022723"/>
    </source>
</evidence>
<keyword evidence="5" id="KW-0539">Nucleus</keyword>
<evidence type="ECO:0008006" key="11">
    <source>
        <dbReference type="Google" id="ProtNLM"/>
    </source>
</evidence>
<evidence type="ECO:0000259" key="8">
    <source>
        <dbReference type="PROSITE" id="PS50157"/>
    </source>
</evidence>
<evidence type="ECO:0000259" key="7">
    <source>
        <dbReference type="PROSITE" id="PS50048"/>
    </source>
</evidence>
<dbReference type="Gene3D" id="4.10.240.10">
    <property type="entry name" value="Zn(2)-C6 fungal-type DNA-binding domain"/>
    <property type="match status" value="1"/>
</dbReference>
<keyword evidence="4" id="KW-0804">Transcription</keyword>
<dbReference type="CDD" id="cd00067">
    <property type="entry name" value="GAL4"/>
    <property type="match status" value="1"/>
</dbReference>